<accession>A0A9D1P6B0</accession>
<dbReference type="InterPro" id="IPR018484">
    <property type="entry name" value="FGGY_N"/>
</dbReference>
<dbReference type="Pfam" id="PF00370">
    <property type="entry name" value="FGGY_N"/>
    <property type="match status" value="1"/>
</dbReference>
<dbReference type="InterPro" id="IPR043129">
    <property type="entry name" value="ATPase_NBD"/>
</dbReference>
<dbReference type="InterPro" id="IPR018485">
    <property type="entry name" value="FGGY_C"/>
</dbReference>
<protein>
    <submittedName>
        <fullName evidence="6">FGGY-family carbohydrate kinase</fullName>
    </submittedName>
</protein>
<keyword evidence="3 6" id="KW-0418">Kinase</keyword>
<dbReference type="PANTHER" id="PTHR43095">
    <property type="entry name" value="SUGAR KINASE"/>
    <property type="match status" value="1"/>
</dbReference>
<evidence type="ECO:0000259" key="4">
    <source>
        <dbReference type="Pfam" id="PF00370"/>
    </source>
</evidence>
<evidence type="ECO:0000259" key="5">
    <source>
        <dbReference type="Pfam" id="PF02782"/>
    </source>
</evidence>
<feature type="domain" description="Carbohydrate kinase FGGY N-terminal" evidence="4">
    <location>
        <begin position="18"/>
        <end position="225"/>
    </location>
</feature>
<reference evidence="6" key="1">
    <citation type="submission" date="2020-10" db="EMBL/GenBank/DDBJ databases">
        <authorList>
            <person name="Gilroy R."/>
        </authorList>
    </citation>
    <scope>NUCLEOTIDE SEQUENCE</scope>
    <source>
        <strain evidence="6">CHK183-6373</strain>
    </source>
</reference>
<dbReference type="SUPFAM" id="SSF53067">
    <property type="entry name" value="Actin-like ATPase domain"/>
    <property type="match status" value="2"/>
</dbReference>
<evidence type="ECO:0000256" key="2">
    <source>
        <dbReference type="ARBA" id="ARBA00022679"/>
    </source>
</evidence>
<evidence type="ECO:0000256" key="1">
    <source>
        <dbReference type="ARBA" id="ARBA00009156"/>
    </source>
</evidence>
<comment type="similarity">
    <text evidence="1">Belongs to the FGGY kinase family.</text>
</comment>
<dbReference type="Gene3D" id="3.30.420.40">
    <property type="match status" value="2"/>
</dbReference>
<dbReference type="GO" id="GO:0016301">
    <property type="term" value="F:kinase activity"/>
    <property type="evidence" value="ECO:0007669"/>
    <property type="project" value="UniProtKB-KW"/>
</dbReference>
<reference evidence="6" key="2">
    <citation type="journal article" date="2021" name="PeerJ">
        <title>Extensive microbial diversity within the chicken gut microbiome revealed by metagenomics and culture.</title>
        <authorList>
            <person name="Gilroy R."/>
            <person name="Ravi A."/>
            <person name="Getino M."/>
            <person name="Pursley I."/>
            <person name="Horton D.L."/>
            <person name="Alikhan N.F."/>
            <person name="Baker D."/>
            <person name="Gharbi K."/>
            <person name="Hall N."/>
            <person name="Watson M."/>
            <person name="Adriaenssens E.M."/>
            <person name="Foster-Nyarko E."/>
            <person name="Jarju S."/>
            <person name="Secka A."/>
            <person name="Antonio M."/>
            <person name="Oren A."/>
            <person name="Chaudhuri R.R."/>
            <person name="La Ragione R."/>
            <person name="Hildebrand F."/>
            <person name="Pallen M.J."/>
        </authorList>
    </citation>
    <scope>NUCLEOTIDE SEQUENCE</scope>
    <source>
        <strain evidence="6">CHK183-6373</strain>
    </source>
</reference>
<evidence type="ECO:0000313" key="6">
    <source>
        <dbReference type="EMBL" id="HIV27361.1"/>
    </source>
</evidence>
<dbReference type="AlphaFoldDB" id="A0A9D1P6B0"/>
<dbReference type="EMBL" id="DVOT01000092">
    <property type="protein sequence ID" value="HIV27361.1"/>
    <property type="molecule type" value="Genomic_DNA"/>
</dbReference>
<dbReference type="InterPro" id="IPR050406">
    <property type="entry name" value="FGGY_Carb_Kinase"/>
</dbReference>
<evidence type="ECO:0000313" key="7">
    <source>
        <dbReference type="Proteomes" id="UP000886884"/>
    </source>
</evidence>
<dbReference type="Proteomes" id="UP000886884">
    <property type="component" value="Unassembled WGS sequence"/>
</dbReference>
<dbReference type="CDD" id="cd07809">
    <property type="entry name" value="ASKHA_NBD_FGGY_BaXK-like"/>
    <property type="match status" value="1"/>
</dbReference>
<dbReference type="GO" id="GO:0005975">
    <property type="term" value="P:carbohydrate metabolic process"/>
    <property type="evidence" value="ECO:0007669"/>
    <property type="project" value="InterPro"/>
</dbReference>
<feature type="domain" description="Carbohydrate kinase FGGY C-terminal" evidence="5">
    <location>
        <begin position="279"/>
        <end position="477"/>
    </location>
</feature>
<sequence length="536" mass="57740">MAMTVEAMRKWIDNGHAVLGIELGSTRIKGVLIGQNHEPIASGGFDWENRLENGVWTYHMEDVWQGLAAAYAQLKRDVEERYGTKLVRLKAIGISAMMHGYIALDARGNLLAPFRTWRNTITGEAADALTALFDFNIPQRWSVAHLYQAILNHEPHVKDIAYLTTLAGYVHWKLTGRKVLGVGDASGMFPIDSATGGYDARMLAAFAPLAREAGMPWTLDAILPEPLVAGDDAGTLTAEGARLLDTEGDLLPGVPLCPPEGDAGTGMAATNSVAERTGNVSAGTSIFSMVVLEKPLREVHREIDMVTTPAGKPVAMVHCNNCTSDLNAWVGLLAEFARELGADIDKNALYGMLFRKALEADADCGGLIAYNYLSGEHITGMEEGRPLFARLPDAELTLANFMRVHLYSALATLKLGMDILAKEDVRIDTIFGHGGLFKTPLVAQRLLAAAIRTPVSVLDTAGEGGAWGIALLAAYAAYRQEGESLEAYLEQKVFAGKAGEAVKPLESEAEGFAAFIRRYAAGLPVERAAIDCLKTD</sequence>
<organism evidence="6 7">
    <name type="scientific">Candidatus Ornithocaccomicrobium faecavium</name>
    <dbReference type="NCBI Taxonomy" id="2840890"/>
    <lineage>
        <taxon>Bacteria</taxon>
        <taxon>Bacillati</taxon>
        <taxon>Bacillota</taxon>
        <taxon>Clostridia</taxon>
        <taxon>Candidatus Ornithocaccomicrobium</taxon>
    </lineage>
</organism>
<dbReference type="Pfam" id="PF02782">
    <property type="entry name" value="FGGY_C"/>
    <property type="match status" value="1"/>
</dbReference>
<comment type="caution">
    <text evidence="6">The sequence shown here is derived from an EMBL/GenBank/DDBJ whole genome shotgun (WGS) entry which is preliminary data.</text>
</comment>
<keyword evidence="2" id="KW-0808">Transferase</keyword>
<evidence type="ECO:0000256" key="3">
    <source>
        <dbReference type="ARBA" id="ARBA00022777"/>
    </source>
</evidence>
<proteinExistence type="inferred from homology"/>
<dbReference type="PANTHER" id="PTHR43095:SF5">
    <property type="entry name" value="XYLULOSE KINASE"/>
    <property type="match status" value="1"/>
</dbReference>
<name>A0A9D1P6B0_9FIRM</name>
<gene>
    <name evidence="6" type="ORF">IAA64_05300</name>
</gene>